<sequence>MLSRPRQPAAPPPVSLVARPAGNHQQSPPGAIATKSLLLSSKSSLSLSQDRQSKSDELGYLRLEYQGCMAFSPSCHRERESSTGKTTWSSQGYGPAGYALFVAVYAALEVRNMKRNIGLFSGFIWTGNEEKQKSKVKEKLDKCVKEKLIDFCDVLNIQVTKATVIKVELTVRIKDFLESPYATTDVLLAD</sequence>
<organism evidence="2 3">
    <name type="scientific">Linum tenue</name>
    <dbReference type="NCBI Taxonomy" id="586396"/>
    <lineage>
        <taxon>Eukaryota</taxon>
        <taxon>Viridiplantae</taxon>
        <taxon>Streptophyta</taxon>
        <taxon>Embryophyta</taxon>
        <taxon>Tracheophyta</taxon>
        <taxon>Spermatophyta</taxon>
        <taxon>Magnoliopsida</taxon>
        <taxon>eudicotyledons</taxon>
        <taxon>Gunneridae</taxon>
        <taxon>Pentapetalae</taxon>
        <taxon>rosids</taxon>
        <taxon>fabids</taxon>
        <taxon>Malpighiales</taxon>
        <taxon>Linaceae</taxon>
        <taxon>Linum</taxon>
    </lineage>
</organism>
<evidence type="ECO:0000313" key="2">
    <source>
        <dbReference type="EMBL" id="CAI0375257.1"/>
    </source>
</evidence>
<dbReference type="PANTHER" id="PTHR13468">
    <property type="entry name" value="DEK PROTEIN"/>
    <property type="match status" value="1"/>
</dbReference>
<dbReference type="Proteomes" id="UP001154282">
    <property type="component" value="Unassembled WGS sequence"/>
</dbReference>
<gene>
    <name evidence="2" type="ORF">LITE_LOCUS530</name>
</gene>
<dbReference type="PANTHER" id="PTHR13468:SF1">
    <property type="entry name" value="PROTEIN DEK"/>
    <property type="match status" value="1"/>
</dbReference>
<dbReference type="GO" id="GO:0042393">
    <property type="term" value="F:histone binding"/>
    <property type="evidence" value="ECO:0007669"/>
    <property type="project" value="TreeGrafter"/>
</dbReference>
<protein>
    <submittedName>
        <fullName evidence="2">Uncharacterized protein</fullName>
    </submittedName>
</protein>
<dbReference type="GO" id="GO:0003677">
    <property type="term" value="F:DNA binding"/>
    <property type="evidence" value="ECO:0007669"/>
    <property type="project" value="InterPro"/>
</dbReference>
<proteinExistence type="predicted"/>
<dbReference type="AlphaFoldDB" id="A0AAV0GQJ1"/>
<dbReference type="InterPro" id="IPR044198">
    <property type="entry name" value="DEK"/>
</dbReference>
<evidence type="ECO:0000313" key="3">
    <source>
        <dbReference type="Proteomes" id="UP001154282"/>
    </source>
</evidence>
<dbReference type="GO" id="GO:0006325">
    <property type="term" value="P:chromatin organization"/>
    <property type="evidence" value="ECO:0007669"/>
    <property type="project" value="InterPro"/>
</dbReference>
<name>A0AAV0GQJ1_9ROSI</name>
<feature type="region of interest" description="Disordered" evidence="1">
    <location>
        <begin position="1"/>
        <end position="31"/>
    </location>
</feature>
<dbReference type="EMBL" id="CAMGYJ010000002">
    <property type="protein sequence ID" value="CAI0375257.1"/>
    <property type="molecule type" value="Genomic_DNA"/>
</dbReference>
<reference evidence="2" key="1">
    <citation type="submission" date="2022-08" db="EMBL/GenBank/DDBJ databases">
        <authorList>
            <person name="Gutierrez-Valencia J."/>
        </authorList>
    </citation>
    <scope>NUCLEOTIDE SEQUENCE</scope>
</reference>
<dbReference type="GO" id="GO:0005634">
    <property type="term" value="C:nucleus"/>
    <property type="evidence" value="ECO:0007669"/>
    <property type="project" value="TreeGrafter"/>
</dbReference>
<evidence type="ECO:0000256" key="1">
    <source>
        <dbReference type="SAM" id="MobiDB-lite"/>
    </source>
</evidence>
<comment type="caution">
    <text evidence="2">The sequence shown here is derived from an EMBL/GenBank/DDBJ whole genome shotgun (WGS) entry which is preliminary data.</text>
</comment>
<keyword evidence="3" id="KW-1185">Reference proteome</keyword>
<accession>A0AAV0GQJ1</accession>
<dbReference type="GO" id="GO:2000779">
    <property type="term" value="P:regulation of double-strand break repair"/>
    <property type="evidence" value="ECO:0007669"/>
    <property type="project" value="TreeGrafter"/>
</dbReference>